<accession>A0A232MLF3</accession>
<dbReference type="EMBL" id="KY354306">
    <property type="protein sequence ID" value="ASK04206.1"/>
    <property type="molecule type" value="Genomic_DNA"/>
</dbReference>
<sequence length="408" mass="47328">MTDTAFSKSLQKEVDPEQYMELKGLDEGSVHAVAREDVICPICKVGGGTFVRASRSEGYNKKAHFRFAGENGEGHHPACDFYGDRLSVEVSQHLIRFTTDRTKYSKVIRKLVCAGLQEGIFTQENMRQMREWFFNKRKRSSFEILLDEEDLGWLEYIADIRFSHLAWTDSDILPFAPIQATVPGFLWRRAIDIETVRVHQATLQKLRELSVFKRDISSILEHLTKNRGRMILDPELLEVEIRKTLKLTAFIRENYVEFKSKTVNEKSYAEDKFLAFAALLLFVSGWDIDTAIGKFSTIARVREVDDMLAGNFIGLNPYLRYDVASAVKRLQDAWPIEYKKVELHDVEQAMRKMYEKYNQSLRFPVPPLAPLPPDIYITEHQKWEQKQAETEVMLNPARKNPFVDFDDV</sequence>
<name>A0A232MLF3_KLEPN</name>
<organism evidence="1">
    <name type="scientific">Klebsiella pneumoniae</name>
    <dbReference type="NCBI Taxonomy" id="573"/>
    <lineage>
        <taxon>Bacteria</taxon>
        <taxon>Pseudomonadati</taxon>
        <taxon>Pseudomonadota</taxon>
        <taxon>Gammaproteobacteria</taxon>
        <taxon>Enterobacterales</taxon>
        <taxon>Enterobacteriaceae</taxon>
        <taxon>Klebsiella/Raoultella group</taxon>
        <taxon>Klebsiella</taxon>
        <taxon>Klebsiella pneumoniae complex</taxon>
    </lineage>
</organism>
<dbReference type="RefSeq" id="WP_086910791.1">
    <property type="nucleotide sequence ID" value="NZ_CAJHPH010000014.1"/>
</dbReference>
<evidence type="ECO:0000313" key="1">
    <source>
        <dbReference type="EMBL" id="ASK04206.1"/>
    </source>
</evidence>
<proteinExistence type="predicted"/>
<geneLocation type="plasmid" evidence="1">
    <name>pKP301b</name>
</geneLocation>
<protein>
    <submittedName>
        <fullName evidence="1">Uncharacterized protein</fullName>
    </submittedName>
</protein>
<dbReference type="AlphaFoldDB" id="A0A232MLF3"/>
<reference evidence="1" key="1">
    <citation type="submission" date="2016-12" db="EMBL/GenBank/DDBJ databases">
        <title>Draft genome sequence of a CTX-M-15-producing endophytic Klebsiella pneumoniae sequence type 198 isolate from lettuce.</title>
        <authorList>
            <person name="Lopes R.Sr."/>
        </authorList>
    </citation>
    <scope>NUCLEOTIDE SEQUENCE</scope>
    <source>
        <strain evidence="1">301</strain>
        <plasmid evidence="1">pKP301b</plasmid>
    </source>
</reference>
<keyword evidence="1" id="KW-0614">Plasmid</keyword>